<feature type="signal peptide" evidence="13">
    <location>
        <begin position="1"/>
        <end position="20"/>
    </location>
</feature>
<feature type="chain" id="PRO_5044275800" description="Ribophorin II" evidence="13">
    <location>
        <begin position="21"/>
        <end position="290"/>
    </location>
</feature>
<dbReference type="InterPro" id="IPR055374">
    <property type="entry name" value="Ribophorin_II_3rd"/>
</dbReference>
<evidence type="ECO:0000256" key="4">
    <source>
        <dbReference type="ARBA" id="ARBA00009038"/>
    </source>
</evidence>
<keyword evidence="17" id="KW-1185">Reference proteome</keyword>
<evidence type="ECO:0000256" key="10">
    <source>
        <dbReference type="ARBA" id="ARBA00030078"/>
    </source>
</evidence>
<comment type="function">
    <text evidence="1">Subunit of the oligosaccharyl transferase (OST) complex that catalyzes the initial transfer of a defined glycan (Glc(3)Man(9)GlcNAc(2) in eukaryotes) from the lipid carrier dolichol-pyrophosphate to an asparagine residue within an Asn-X-Ser/Thr consensus motif in nascent polypeptide chains, the first step in protein N-glycosylation. N-glycosylation occurs cotranslationally and the complex associates with the Sec61 complex at the channel-forming translocon complex that mediates protein translocation across the endoplasmic reticulum (ER). All subunits are required for a maximal enzyme activity.</text>
</comment>
<evidence type="ECO:0000256" key="3">
    <source>
        <dbReference type="ARBA" id="ARBA00004922"/>
    </source>
</evidence>
<evidence type="ECO:0000256" key="6">
    <source>
        <dbReference type="ARBA" id="ARBA00022729"/>
    </source>
</evidence>
<evidence type="ECO:0000256" key="1">
    <source>
        <dbReference type="ARBA" id="ARBA00002791"/>
    </source>
</evidence>
<keyword evidence="8 12" id="KW-1133">Transmembrane helix</keyword>
<evidence type="ECO:0000256" key="7">
    <source>
        <dbReference type="ARBA" id="ARBA00022824"/>
    </source>
</evidence>
<keyword evidence="6 13" id="KW-0732">Signal</keyword>
<evidence type="ECO:0000256" key="11">
    <source>
        <dbReference type="ARBA" id="ARBA00032139"/>
    </source>
</evidence>
<evidence type="ECO:0000256" key="2">
    <source>
        <dbReference type="ARBA" id="ARBA00004477"/>
    </source>
</evidence>
<dbReference type="Pfam" id="PF25147">
    <property type="entry name" value="Ribophorin_II_C"/>
    <property type="match status" value="1"/>
</dbReference>
<organism evidence="16 17">
    <name type="scientific">Chlorella vulgaris</name>
    <name type="common">Green alga</name>
    <dbReference type="NCBI Taxonomy" id="3077"/>
    <lineage>
        <taxon>Eukaryota</taxon>
        <taxon>Viridiplantae</taxon>
        <taxon>Chlorophyta</taxon>
        <taxon>core chlorophytes</taxon>
        <taxon>Trebouxiophyceae</taxon>
        <taxon>Chlorellales</taxon>
        <taxon>Chlorellaceae</taxon>
        <taxon>Chlorella clade</taxon>
        <taxon>Chlorella</taxon>
    </lineage>
</organism>
<evidence type="ECO:0000259" key="15">
    <source>
        <dbReference type="Pfam" id="PF25147"/>
    </source>
</evidence>
<comment type="caution">
    <text evidence="16">The sequence shown here is derived from an EMBL/GenBank/DDBJ whole genome shotgun (WGS) entry which is preliminary data.</text>
</comment>
<sequence length="290" mass="30233">MTRALAAYLAVALLIAGAVASDITLADVSVSLMEASGSIVASTSVTGPSTANLGTLDHTRTIKVSLTTSLSAAPGEDFRPQQVFLRLTCRSSQDAAYFAAVKAKDGTLYATAKSADIQKQVGLQSGAYTAAIIVGDTRATQPLLWTLGEVQVLHAPLDDGSQPAAASYRAIDRMHKPLPEIVHMHRLPERRAPAVVSVLFTLVAAAPVAIYVAVALQMGANLKGFPSGGGFLAAAGFHLGLLSILGLYMLFWLRLTMVQTLPMLALLSAVTAAFGSTTLKQATGRGSKLE</sequence>
<name>A0A9D4TGR1_CHLVU</name>
<keyword evidence="7" id="KW-0256">Endoplasmic reticulum</keyword>
<comment type="subcellular location">
    <subcellularLocation>
        <location evidence="2">Endoplasmic reticulum membrane</location>
        <topology evidence="2">Multi-pass membrane protein</topology>
    </subcellularLocation>
</comment>
<dbReference type="GO" id="GO:0006487">
    <property type="term" value="P:protein N-linked glycosylation"/>
    <property type="evidence" value="ECO:0007669"/>
    <property type="project" value="TreeGrafter"/>
</dbReference>
<protein>
    <recommendedName>
        <fullName evidence="11">Ribophorin II</fullName>
    </recommendedName>
    <alternativeName>
        <fullName evidence="10">Ribophorin-2</fullName>
    </alternativeName>
</protein>
<evidence type="ECO:0000313" key="17">
    <source>
        <dbReference type="Proteomes" id="UP001055712"/>
    </source>
</evidence>
<comment type="pathway">
    <text evidence="3">Protein modification; protein glycosylation.</text>
</comment>
<keyword evidence="5 12" id="KW-0812">Transmembrane</keyword>
<dbReference type="PANTHER" id="PTHR12640">
    <property type="entry name" value="RIBOPHORIN II"/>
    <property type="match status" value="1"/>
</dbReference>
<reference evidence="16" key="1">
    <citation type="journal article" date="2019" name="Plant J.">
        <title>Chlorella vulgaris genome assembly and annotation reveals the molecular basis for metabolic acclimation to high light conditions.</title>
        <authorList>
            <person name="Cecchin M."/>
            <person name="Marcolungo L."/>
            <person name="Rossato M."/>
            <person name="Girolomoni L."/>
            <person name="Cosentino E."/>
            <person name="Cuine S."/>
            <person name="Li-Beisson Y."/>
            <person name="Delledonne M."/>
            <person name="Ballottari M."/>
        </authorList>
    </citation>
    <scope>NUCLEOTIDE SEQUENCE</scope>
    <source>
        <strain evidence="16">211/11P</strain>
    </source>
</reference>
<evidence type="ECO:0000256" key="8">
    <source>
        <dbReference type="ARBA" id="ARBA00022989"/>
    </source>
</evidence>
<evidence type="ECO:0000259" key="14">
    <source>
        <dbReference type="Pfam" id="PF23860"/>
    </source>
</evidence>
<keyword evidence="9 12" id="KW-0472">Membrane</keyword>
<proteinExistence type="inferred from homology"/>
<evidence type="ECO:0000256" key="13">
    <source>
        <dbReference type="SAM" id="SignalP"/>
    </source>
</evidence>
<feature type="transmembrane region" description="Helical" evidence="12">
    <location>
        <begin position="228"/>
        <end position="251"/>
    </location>
</feature>
<dbReference type="SMR" id="A0A9D4TGR1"/>
<comment type="similarity">
    <text evidence="4">Belongs to the SWP1 family.</text>
</comment>
<dbReference type="EMBL" id="SIDB01000012">
    <property type="protein sequence ID" value="KAI3425072.1"/>
    <property type="molecule type" value="Genomic_DNA"/>
</dbReference>
<dbReference type="PANTHER" id="PTHR12640:SF0">
    <property type="entry name" value="DOLICHYL-DIPHOSPHOOLIGOSACCHARIDE--PROTEIN GLYCOSYLTRANSFERASE SUBUNIT 2"/>
    <property type="match status" value="1"/>
</dbReference>
<evidence type="ECO:0000313" key="16">
    <source>
        <dbReference type="EMBL" id="KAI3425072.1"/>
    </source>
</evidence>
<dbReference type="InterPro" id="IPR056790">
    <property type="entry name" value="Ribophorin_II_C"/>
</dbReference>
<accession>A0A9D4TGR1</accession>
<dbReference type="OrthoDB" id="432292at2759"/>
<dbReference type="GO" id="GO:0008250">
    <property type="term" value="C:oligosaccharyltransferase complex"/>
    <property type="evidence" value="ECO:0007669"/>
    <property type="project" value="InterPro"/>
</dbReference>
<gene>
    <name evidence="16" type="ORF">D9Q98_008450</name>
</gene>
<feature type="domain" description="Ribophorin II C-terminal" evidence="15">
    <location>
        <begin position="186"/>
        <end position="282"/>
    </location>
</feature>
<feature type="domain" description="Ribophorin II third" evidence="14">
    <location>
        <begin position="28"/>
        <end position="152"/>
    </location>
</feature>
<feature type="transmembrane region" description="Helical" evidence="12">
    <location>
        <begin position="194"/>
        <end position="216"/>
    </location>
</feature>
<reference evidence="16" key="2">
    <citation type="submission" date="2020-11" db="EMBL/GenBank/DDBJ databases">
        <authorList>
            <person name="Cecchin M."/>
            <person name="Marcolungo L."/>
            <person name="Rossato M."/>
            <person name="Girolomoni L."/>
            <person name="Cosentino E."/>
            <person name="Cuine S."/>
            <person name="Li-Beisson Y."/>
            <person name="Delledonne M."/>
            <person name="Ballottari M."/>
        </authorList>
    </citation>
    <scope>NUCLEOTIDE SEQUENCE</scope>
    <source>
        <strain evidence="16">211/11P</strain>
        <tissue evidence="16">Whole cell</tissue>
    </source>
</reference>
<evidence type="ECO:0000256" key="12">
    <source>
        <dbReference type="SAM" id="Phobius"/>
    </source>
</evidence>
<evidence type="ECO:0000256" key="9">
    <source>
        <dbReference type="ARBA" id="ARBA00023136"/>
    </source>
</evidence>
<dbReference type="Pfam" id="PF23860">
    <property type="entry name" value="Ribophorin_II_3rd"/>
    <property type="match status" value="1"/>
</dbReference>
<dbReference type="Proteomes" id="UP001055712">
    <property type="component" value="Unassembled WGS sequence"/>
</dbReference>
<dbReference type="InterPro" id="IPR008814">
    <property type="entry name" value="Swp1"/>
</dbReference>
<evidence type="ECO:0000256" key="5">
    <source>
        <dbReference type="ARBA" id="ARBA00022692"/>
    </source>
</evidence>
<dbReference type="AlphaFoldDB" id="A0A9D4TGR1"/>